<dbReference type="AlphaFoldDB" id="A0A1A9Z6E7"/>
<dbReference type="VEuPathDB" id="VectorBase:GPAI005309"/>
<dbReference type="EnsemblMetazoa" id="GPAI005309-RA">
    <property type="protein sequence ID" value="GPAI005309-PA"/>
    <property type="gene ID" value="GPAI005309"/>
</dbReference>
<proteinExistence type="predicted"/>
<protein>
    <submittedName>
        <fullName evidence="1">Uncharacterized protein</fullName>
    </submittedName>
</protein>
<evidence type="ECO:0000313" key="2">
    <source>
        <dbReference type="Proteomes" id="UP000092445"/>
    </source>
</evidence>
<keyword evidence="2" id="KW-1185">Reference proteome</keyword>
<name>A0A1A9Z6E7_GLOPL</name>
<dbReference type="Proteomes" id="UP000092445">
    <property type="component" value="Unassembled WGS sequence"/>
</dbReference>
<reference evidence="2" key="1">
    <citation type="submission" date="2014-03" db="EMBL/GenBank/DDBJ databases">
        <authorList>
            <person name="Aksoy S."/>
            <person name="Warren W."/>
            <person name="Wilson R.K."/>
        </authorList>
    </citation>
    <scope>NUCLEOTIDE SEQUENCE [LARGE SCALE GENOMIC DNA]</scope>
    <source>
        <strain evidence="2">IAEA</strain>
    </source>
</reference>
<evidence type="ECO:0000313" key="1">
    <source>
        <dbReference type="EnsemblMetazoa" id="GPAI005309-PA"/>
    </source>
</evidence>
<organism evidence="1 2">
    <name type="scientific">Glossina pallidipes</name>
    <name type="common">Tsetse fly</name>
    <dbReference type="NCBI Taxonomy" id="7398"/>
    <lineage>
        <taxon>Eukaryota</taxon>
        <taxon>Metazoa</taxon>
        <taxon>Ecdysozoa</taxon>
        <taxon>Arthropoda</taxon>
        <taxon>Hexapoda</taxon>
        <taxon>Insecta</taxon>
        <taxon>Pterygota</taxon>
        <taxon>Neoptera</taxon>
        <taxon>Endopterygota</taxon>
        <taxon>Diptera</taxon>
        <taxon>Brachycera</taxon>
        <taxon>Muscomorpha</taxon>
        <taxon>Hippoboscoidea</taxon>
        <taxon>Glossinidae</taxon>
        <taxon>Glossina</taxon>
    </lineage>
</organism>
<sequence length="111" mass="12090">MQHTAHKYFMKLLKGKVVGPGNKITVFVERVFLPLLAMISIKLEHCKRNISASFSIKDRNSSLVLLLLELELELLLALLITAQSLRFITLTLEGALVVCGKTGDGGGAIAV</sequence>
<reference evidence="1" key="2">
    <citation type="submission" date="2020-05" db="UniProtKB">
        <authorList>
            <consortium name="EnsemblMetazoa"/>
        </authorList>
    </citation>
    <scope>IDENTIFICATION</scope>
    <source>
        <strain evidence="1">IAEA</strain>
    </source>
</reference>
<accession>A0A1A9Z6E7</accession>